<feature type="domain" description="LD-carboxypeptidase C-terminal" evidence="5">
    <location>
        <begin position="209"/>
        <end position="340"/>
    </location>
</feature>
<dbReference type="SUPFAM" id="SSF52317">
    <property type="entry name" value="Class I glutamine amidotransferase-like"/>
    <property type="match status" value="1"/>
</dbReference>
<dbReference type="InterPro" id="IPR027461">
    <property type="entry name" value="Carboxypeptidase_A_C_sf"/>
</dbReference>
<organism evidence="6 7">
    <name type="scientific">Natronorubrum texcoconense</name>
    <dbReference type="NCBI Taxonomy" id="1095776"/>
    <lineage>
        <taxon>Archaea</taxon>
        <taxon>Methanobacteriati</taxon>
        <taxon>Methanobacteriota</taxon>
        <taxon>Stenosarchaea group</taxon>
        <taxon>Halobacteria</taxon>
        <taxon>Halobacteriales</taxon>
        <taxon>Natrialbaceae</taxon>
        <taxon>Natronorubrum</taxon>
    </lineage>
</organism>
<keyword evidence="6" id="KW-0121">Carboxypeptidase</keyword>
<dbReference type="EMBL" id="FNFE01000003">
    <property type="protein sequence ID" value="SDK22955.1"/>
    <property type="molecule type" value="Genomic_DNA"/>
</dbReference>
<dbReference type="STRING" id="1095776.SAMN04515672_2599"/>
<evidence type="ECO:0000256" key="3">
    <source>
        <dbReference type="SAM" id="MobiDB-lite"/>
    </source>
</evidence>
<protein>
    <submittedName>
        <fullName evidence="6">Muramoyltetrapeptide carboxypeptidase LdcA (Peptidoglycan recycling)</fullName>
    </submittedName>
</protein>
<keyword evidence="6" id="KW-0645">Protease</keyword>
<dbReference type="SUPFAM" id="SSF141986">
    <property type="entry name" value="LD-carboxypeptidase A C-terminal domain-like"/>
    <property type="match status" value="1"/>
</dbReference>
<feature type="domain" description="LD-carboxypeptidase N-terminal" evidence="4">
    <location>
        <begin position="16"/>
        <end position="135"/>
    </location>
</feature>
<evidence type="ECO:0000313" key="6">
    <source>
        <dbReference type="EMBL" id="SDK22955.1"/>
    </source>
</evidence>
<dbReference type="PANTHER" id="PTHR30237:SF4">
    <property type="entry name" value="LD-CARBOXYPEPTIDASE C-TERMINAL DOMAIN-CONTAINING PROTEIN"/>
    <property type="match status" value="1"/>
</dbReference>
<evidence type="ECO:0000256" key="1">
    <source>
        <dbReference type="ARBA" id="ARBA00010233"/>
    </source>
</evidence>
<keyword evidence="7" id="KW-1185">Reference proteome</keyword>
<dbReference type="OrthoDB" id="55610at2157"/>
<dbReference type="InterPro" id="IPR029062">
    <property type="entry name" value="Class_I_gatase-like"/>
</dbReference>
<dbReference type="InterPro" id="IPR027478">
    <property type="entry name" value="LdcA_N"/>
</dbReference>
<evidence type="ECO:0000313" key="7">
    <source>
        <dbReference type="Proteomes" id="UP000198882"/>
    </source>
</evidence>
<dbReference type="Gene3D" id="3.50.30.60">
    <property type="entry name" value="LD-carboxypeptidase A C-terminal domain-like"/>
    <property type="match status" value="1"/>
</dbReference>
<accession>A0A1G9A8L8</accession>
<dbReference type="Pfam" id="PF02016">
    <property type="entry name" value="Peptidase_S66"/>
    <property type="match status" value="1"/>
</dbReference>
<keyword evidence="2" id="KW-0378">Hydrolase</keyword>
<gene>
    <name evidence="6" type="ORF">SAMN04515672_2599</name>
</gene>
<name>A0A1G9A8L8_9EURY</name>
<evidence type="ECO:0000259" key="4">
    <source>
        <dbReference type="Pfam" id="PF02016"/>
    </source>
</evidence>
<dbReference type="PANTHER" id="PTHR30237">
    <property type="entry name" value="MURAMOYLTETRAPEPTIDE CARBOXYPEPTIDASE"/>
    <property type="match status" value="1"/>
</dbReference>
<reference evidence="7" key="1">
    <citation type="submission" date="2016-10" db="EMBL/GenBank/DDBJ databases">
        <authorList>
            <person name="Varghese N."/>
            <person name="Submissions S."/>
        </authorList>
    </citation>
    <scope>NUCLEOTIDE SEQUENCE [LARGE SCALE GENOMIC DNA]</scope>
    <source>
        <strain evidence="7">B4,CECT 8067,JCM 17497</strain>
    </source>
</reference>
<dbReference type="InterPro" id="IPR040921">
    <property type="entry name" value="Peptidase_S66C"/>
</dbReference>
<dbReference type="CDD" id="cd07062">
    <property type="entry name" value="Peptidase_S66_mccF_like"/>
    <property type="match status" value="1"/>
</dbReference>
<proteinExistence type="inferred from homology"/>
<dbReference type="Proteomes" id="UP000198882">
    <property type="component" value="Unassembled WGS sequence"/>
</dbReference>
<dbReference type="GO" id="GO:0004180">
    <property type="term" value="F:carboxypeptidase activity"/>
    <property type="evidence" value="ECO:0007669"/>
    <property type="project" value="UniProtKB-KW"/>
</dbReference>
<dbReference type="Gene3D" id="3.40.50.10740">
    <property type="entry name" value="Class I glutamine amidotransferase-like"/>
    <property type="match status" value="1"/>
</dbReference>
<dbReference type="InterPro" id="IPR003507">
    <property type="entry name" value="S66_fam"/>
</dbReference>
<dbReference type="RefSeq" id="WP_090307021.1">
    <property type="nucleotide sequence ID" value="NZ_FNFE01000003.1"/>
</dbReference>
<dbReference type="AlphaFoldDB" id="A0A1G9A8L8"/>
<sequence length="350" mass="39116">MTEFDTPPPLERGDRIAVVAPASNGAKRFPHVYELGLERLREVFDLEPVEYPTATKSADYLAGHPAERARDVMDAFEDPEIGGVISTKGGNDQIRILEHLDSDVLRENPTRFYGYSDNTQLALSLWNLGIVSYYGPSVIVELGMDGQLFEHTIEYVERAFFDDSFGALEPAPEFTDEPGDWADPDSLETPRETEPNPGWRWAGGRDAVEGRLWGGCLEILDQRYLAGRDLPDPTDLDGAILAIETSEELPAHTWVAGVLRAFGERGLLERFDGVLVGRPAARSHLEATPSDQREQYRTNQREAISRVFDRYNPNAPIVFDVDFGHTYPTTPIPIGGRVEIDPKAETIRFD</sequence>
<feature type="region of interest" description="Disordered" evidence="3">
    <location>
        <begin position="172"/>
        <end position="198"/>
    </location>
</feature>
<evidence type="ECO:0000259" key="5">
    <source>
        <dbReference type="Pfam" id="PF17676"/>
    </source>
</evidence>
<dbReference type="InterPro" id="IPR040449">
    <property type="entry name" value="Peptidase_S66_N"/>
</dbReference>
<dbReference type="Pfam" id="PF17676">
    <property type="entry name" value="Peptidase_S66C"/>
    <property type="match status" value="1"/>
</dbReference>
<evidence type="ECO:0000256" key="2">
    <source>
        <dbReference type="ARBA" id="ARBA00022801"/>
    </source>
</evidence>
<feature type="compositionally biased region" description="Acidic residues" evidence="3">
    <location>
        <begin position="174"/>
        <end position="186"/>
    </location>
</feature>
<comment type="similarity">
    <text evidence="1">Belongs to the peptidase S66 family.</text>
</comment>